<keyword evidence="1" id="KW-0479">Metal-binding</keyword>
<feature type="domain" description="C2H2-type" evidence="6">
    <location>
        <begin position="2961"/>
        <end position="2989"/>
    </location>
</feature>
<feature type="region of interest" description="Disordered" evidence="5">
    <location>
        <begin position="1450"/>
        <end position="1496"/>
    </location>
</feature>
<feature type="compositionally biased region" description="Low complexity" evidence="5">
    <location>
        <begin position="2112"/>
        <end position="2122"/>
    </location>
</feature>
<dbReference type="EnsemblMetazoa" id="PPAI007621-RA">
    <property type="protein sequence ID" value="PPAI007621-PA"/>
    <property type="gene ID" value="PPAI007621"/>
</dbReference>
<feature type="compositionally biased region" description="Polar residues" evidence="5">
    <location>
        <begin position="295"/>
        <end position="306"/>
    </location>
</feature>
<feature type="compositionally biased region" description="Basic and acidic residues" evidence="5">
    <location>
        <begin position="581"/>
        <end position="597"/>
    </location>
</feature>
<feature type="region of interest" description="Disordered" evidence="5">
    <location>
        <begin position="1351"/>
        <end position="1435"/>
    </location>
</feature>
<feature type="compositionally biased region" description="Low complexity" evidence="5">
    <location>
        <begin position="606"/>
        <end position="617"/>
    </location>
</feature>
<dbReference type="EMBL" id="AJVK01015366">
    <property type="status" value="NOT_ANNOTATED_CDS"/>
    <property type="molecule type" value="Genomic_DNA"/>
</dbReference>
<proteinExistence type="predicted"/>
<feature type="compositionally biased region" description="Basic and acidic residues" evidence="5">
    <location>
        <begin position="2306"/>
        <end position="2324"/>
    </location>
</feature>
<dbReference type="PROSITE" id="PS00028">
    <property type="entry name" value="ZINC_FINGER_C2H2_1"/>
    <property type="match status" value="5"/>
</dbReference>
<feature type="compositionally biased region" description="Polar residues" evidence="5">
    <location>
        <begin position="320"/>
        <end position="330"/>
    </location>
</feature>
<feature type="compositionally biased region" description="Polar residues" evidence="5">
    <location>
        <begin position="1377"/>
        <end position="1402"/>
    </location>
</feature>
<feature type="domain" description="C2H2-type" evidence="6">
    <location>
        <begin position="2484"/>
        <end position="2509"/>
    </location>
</feature>
<feature type="region of interest" description="Disordered" evidence="5">
    <location>
        <begin position="1027"/>
        <end position="1060"/>
    </location>
</feature>
<evidence type="ECO:0000256" key="5">
    <source>
        <dbReference type="SAM" id="MobiDB-lite"/>
    </source>
</evidence>
<keyword evidence="2" id="KW-0677">Repeat</keyword>
<feature type="region of interest" description="Disordered" evidence="5">
    <location>
        <begin position="93"/>
        <end position="112"/>
    </location>
</feature>
<dbReference type="InterPro" id="IPR013087">
    <property type="entry name" value="Znf_C2H2_type"/>
</dbReference>
<feature type="region of interest" description="Disordered" evidence="5">
    <location>
        <begin position="953"/>
        <end position="1000"/>
    </location>
</feature>
<evidence type="ECO:0000313" key="7">
    <source>
        <dbReference type="EnsemblMetazoa" id="PPAI007621-PA"/>
    </source>
</evidence>
<feature type="compositionally biased region" description="Basic and acidic residues" evidence="5">
    <location>
        <begin position="763"/>
        <end position="797"/>
    </location>
</feature>
<organism evidence="7 8">
    <name type="scientific">Phlebotomus papatasi</name>
    <name type="common">Sandfly</name>
    <dbReference type="NCBI Taxonomy" id="29031"/>
    <lineage>
        <taxon>Eukaryota</taxon>
        <taxon>Metazoa</taxon>
        <taxon>Ecdysozoa</taxon>
        <taxon>Arthropoda</taxon>
        <taxon>Hexapoda</taxon>
        <taxon>Insecta</taxon>
        <taxon>Pterygota</taxon>
        <taxon>Neoptera</taxon>
        <taxon>Endopterygota</taxon>
        <taxon>Diptera</taxon>
        <taxon>Nematocera</taxon>
        <taxon>Psychodoidea</taxon>
        <taxon>Psychodidae</taxon>
        <taxon>Phlebotomus</taxon>
        <taxon>Phlebotomus</taxon>
    </lineage>
</organism>
<feature type="compositionally biased region" description="Basic and acidic residues" evidence="5">
    <location>
        <begin position="489"/>
        <end position="507"/>
    </location>
</feature>
<keyword evidence="8" id="KW-1185">Reference proteome</keyword>
<evidence type="ECO:0000259" key="6">
    <source>
        <dbReference type="PROSITE" id="PS50157"/>
    </source>
</evidence>
<feature type="compositionally biased region" description="Polar residues" evidence="5">
    <location>
        <begin position="728"/>
        <end position="739"/>
    </location>
</feature>
<accession>A0A1B0DHI7</accession>
<evidence type="ECO:0000313" key="8">
    <source>
        <dbReference type="Proteomes" id="UP000092462"/>
    </source>
</evidence>
<feature type="region of interest" description="Disordered" evidence="5">
    <location>
        <begin position="2112"/>
        <end position="2139"/>
    </location>
</feature>
<dbReference type="GO" id="GO:0010468">
    <property type="term" value="P:regulation of gene expression"/>
    <property type="evidence" value="ECO:0007669"/>
    <property type="project" value="TreeGrafter"/>
</dbReference>
<feature type="compositionally biased region" description="Polar residues" evidence="5">
    <location>
        <begin position="862"/>
        <end position="873"/>
    </location>
</feature>
<feature type="compositionally biased region" description="Acidic residues" evidence="5">
    <location>
        <begin position="634"/>
        <end position="645"/>
    </location>
</feature>
<dbReference type="InterPro" id="IPR050688">
    <property type="entry name" value="Zinc_finger/UBP_domain"/>
</dbReference>
<dbReference type="EMBL" id="AJVK01015367">
    <property type="status" value="NOT_ANNOTATED_CDS"/>
    <property type="molecule type" value="Genomic_DNA"/>
</dbReference>
<feature type="region of interest" description="Disordered" evidence="5">
    <location>
        <begin position="2081"/>
        <end position="2100"/>
    </location>
</feature>
<dbReference type="PANTHER" id="PTHR24403:SF67">
    <property type="entry name" value="FI01116P-RELATED"/>
    <property type="match status" value="1"/>
</dbReference>
<feature type="compositionally biased region" description="Basic and acidic residues" evidence="5">
    <location>
        <begin position="380"/>
        <end position="393"/>
    </location>
</feature>
<feature type="region of interest" description="Disordered" evidence="5">
    <location>
        <begin position="293"/>
        <end position="436"/>
    </location>
</feature>
<feature type="compositionally biased region" description="Basic residues" evidence="5">
    <location>
        <begin position="571"/>
        <end position="580"/>
    </location>
</feature>
<keyword evidence="3" id="KW-0863">Zinc-finger</keyword>
<name>A0A1B0DHI7_PHLPP</name>
<feature type="region of interest" description="Disordered" evidence="5">
    <location>
        <begin position="1636"/>
        <end position="1657"/>
    </location>
</feature>
<protein>
    <recommendedName>
        <fullName evidence="6">C2H2-type domain-containing protein</fullName>
    </recommendedName>
</protein>
<feature type="compositionally biased region" description="Basic and acidic residues" evidence="5">
    <location>
        <begin position="401"/>
        <end position="411"/>
    </location>
</feature>
<feature type="compositionally biased region" description="Basic residues" evidence="5">
    <location>
        <begin position="966"/>
        <end position="976"/>
    </location>
</feature>
<feature type="compositionally biased region" description="Polar residues" evidence="5">
    <location>
        <begin position="881"/>
        <end position="890"/>
    </location>
</feature>
<dbReference type="GO" id="GO:0008270">
    <property type="term" value="F:zinc ion binding"/>
    <property type="evidence" value="ECO:0007669"/>
    <property type="project" value="UniProtKB-KW"/>
</dbReference>
<evidence type="ECO:0000256" key="3">
    <source>
        <dbReference type="ARBA" id="ARBA00022771"/>
    </source>
</evidence>
<feature type="region of interest" description="Disordered" evidence="5">
    <location>
        <begin position="457"/>
        <end position="748"/>
    </location>
</feature>
<dbReference type="VEuPathDB" id="VectorBase:PPAPM1_012143"/>
<feature type="compositionally biased region" description="Basic and acidic residues" evidence="5">
    <location>
        <begin position="515"/>
        <end position="562"/>
    </location>
</feature>
<dbReference type="PROSITE" id="PS50157">
    <property type="entry name" value="ZINC_FINGER_C2H2_2"/>
    <property type="match status" value="3"/>
</dbReference>
<feature type="compositionally biased region" description="Polar residues" evidence="5">
    <location>
        <begin position="698"/>
        <end position="720"/>
    </location>
</feature>
<feature type="domain" description="C2H2-type" evidence="6">
    <location>
        <begin position="2935"/>
        <end position="2962"/>
    </location>
</feature>
<reference evidence="7" key="1">
    <citation type="submission" date="2022-08" db="UniProtKB">
        <authorList>
            <consortium name="EnsemblMetazoa"/>
        </authorList>
    </citation>
    <scope>IDENTIFICATION</scope>
    <source>
        <strain evidence="7">Israel</strain>
    </source>
</reference>
<sequence length="3050" mass="344949">MENFIFRKKRKMDEVKHREKVKELQDKYIPFLEHFIKKLRDANEERSREAQLKKIQSLYDLLKNRPKTLKCDVLEKTERVLMNLYEKFGRGYSHEHKTSESKSRDEPDNSKAVALRPNLEVEVRDKDPANLDLGVVKQKLLQVKDVPQDRDAESGSSAPSLSVLKQKASAIIGDKVRPVDPRLERRAVTSEITLQVNRISTVISSRNERNAFDPRRDAVPPEGFPIPLANFQGGSSAVNLFCRRTQDKTFFQRRYPPQIEGPSHMPFNNAPSHGGPLPICQGRPDNSMMRPDMNILNSPPLSNDDIQSLMGEPDKPQRPSIGNTTTVSHSDTFRLALKYQPHSSRKPHEKPSTHLPIDPSGSITVSLDDPRLKKPIPPRNDPRRDPRINRHEPPQTTISRYESRKIVDVRSSEYVCNNPPPPKKSFNPMERRSELDDDDYMEPSEQYVAIKSTKNDLAERKKFDKSRAIESAPIEKKSSESSEIGSKSQFDDMYRKNDFSKDYDKHVKNINMGIKDFKIPKKTSAKSESESEEKSKPTEKSDEKKKLTKDKKQEKFEEKSIDESSQEGPEKKKKKKKKKQIEKEEKDEKLPEKHVSKASEVSKTTAAESIAESVAESEQPRRKSSRKRIKIIDIDSETDNSDFESETLVTRKARLSKKVKADKTNKSVSENASKSREVSPKEPQMAVSEEKNDVEPSNYPQRSKTSTPEPVSSSSQVEAETSGKCETTDSTTHATNTETEAPKDDKLLGIMKNVLDEKKFEQVKHIVESDDDNVENKEEPSKEKEQKTESVPEKPEATIESSTDPPAVEPPAAKPAKKKPQKKNRELDRLNEDIRTMFISEGVLTATGRRMCTELQRKSVCYNETTPPTSPTRMTKVKTPEVSSPSKSQSATTKAAPRKTRKKKQAAEETTEESTENGDSLPKKCGESLDDDIAKRFFEEKQLDISRRLKVELQKLKESEIPKNSGGKKGKKKTPKKNVEETSPGSDRVSPKKKKIRRNNIWFRGLKKKVKSSRVAAVIQSEYPPSADFIDLPEPPIKKRPGPKSKTQPTSTETTKESEAVPAPMDIDHKVIKKEKTIEASNIKNNDVNIDAVNHKNCKICGYSGKALVSHYVKMHSLNEVYCARLPKNISEFLKKNEKGMLYAESYNMKLQYTGSKVFGHCIFCREEMYEPPNRWITHFTKHTGEYEYICSCGQKSWNLKVIRTHVKKCEERGSYVANEIMQDHAKCIQAYMCGGCNFIQLLEENTRNHIITEHESVPEVHIVTLLNFSDISVKENHPIFLDMYKQNMAMMDENHDGVFKATDEKDNENSASKSILADISKTIPNEPGSGITSKLHERFGEKPVIKSEAGSVFVKTEKPTTEEYPTAHTTARSEDTSSIQSEDTLSAMSQNTEVPDSNSENPIEPDDDEWEDIDSDSDESVMSQPGKCGPNKKLNRLVQKIGIKTSIKRKSDGITDTSASKKTKSDASIQNISSNEQTTTTTTTPSSSAVSPEVNRSGKVENLQYKCVDGQIIYYCLLQKCLFIGPSMDTFIDHLIRVHDDDKWSGHCNLCHDDKLLNPGSMILEFHHLVNDHIWKENTSKLLPVPQEDIKEEARPAIRLRRLSGDKLSAQMEQDNAFKIPTTPTNIRSITIRRVSRSPDKPAASSPGPTIVTAGTLSSSPGSLVITRAQTVEAASSSSGVPLSTSSTPPLRISTIDSLQTLKSLASPVPKATGNSDDAPRIINLQLGSQITARRSTIPVDLQKSLVENELKPWTKQPCSKPAHIVAKMLTKEVLCSSFKCMGSECWYTTMNEVEMVTHLKSHDKMIEDQLEKTTISDTCSWLECAYCDYMAGSTFELMSHLKKEHLHCEYLCPNCFYRACNATYVTRHLIIHHNSNAKVWQIKADYKSSSTENPVSCVKENVKLLMCKTCNLKFLNYNHFENHIKDHASQVFECVFCSAMIRIENMKKHMFCHSIGNYECIYCECATVNKNNLAQHMCDRHQNKVLLYYNREEVQEHVAKFKLSPFDDFCTSRVITEFITKESLTKSIQKIPVGISVVRHTSSASTVNSGKEKAPAAETPNQSSMPLVISNVVSLHAQPQSSVSSPAPQPSVSPAPQSSLVIKDVCTLSKDTPSTKPTTPVASGSRSVEPSATGGSIKADVSSNSVVLEGVTVSKEAFEQQSFGFSTSLSRVIADWVAKSGVPQVTLLKCAECGYQAKGRGDFMEHCSQCVNVFWHSSKSLWIHLETHGYKRYFCFMCDYTGRSEKDVADHCTKTVHKWLGYSLVLITPAIESGIFLLCPKNTKFEEIERFKADFVRTIQRSPPSEKRTGDGAVRNDKEVPGRDSYGPDDVDQLPTKPVVAKNIFCKLCNYKTMIVKNLVRHFEAHRQAAYVPNLDPINPVPCLSEKNFDKMTNLACSSNMDSRCKGVNEPVFVMQQKRFVCGVEDCSYITIDDVMLKYHLSTLHSNETSYKCPHCKTELLKGSFSVETIVMHYRLHGPRLYMCDKCQYMNETTTTVEKHIKTVHSGVGNIYVLRDESKNETPVVAESAPQGQDEALPKKWQCNECSETSYLKTDMNNHVMNQHGAKYQYICGYCSMGHHTRSYVEDHVNMRHGGKMIIRETYSAIKGVYIPRKTKRVEKPEDSVNFWRRDENGAKSIRGIPCESQEILPRTTEEEEEEFSDEDINWDAEIPSMKAVETEIVKRKPEQIDLVMQVKRPRVERIIQCTICGKTTKSALTMQVVHFPECHPGVAVSTRVITSTCPEPEPLEETSKKEPVSLNGFYLKCYHCSEMCSTVALFQKHYIENHTEEEGLETVPCWYHAIKTMYCGLCQEVCDTYDEISKHMKDIHKTESVIAKSIKGGMVCGACDYDAGDDQNLLRHAKLRHTKNTYKQVISQVTLDQLLHIEMFPMKRCTACREIVIDIDGRQSEEHLRTKHSASVIATFVAIRNPTYICSSCHQIFDSETTFYTHTLTHVESFKCSACSNFFLTYENALEHINETHTEDTPDVQFTWPTEEIIENHMVFPNGLVMTLEELQLTKYRFDQSKFKIVRNEVVRKLKITTSELVI</sequence>
<evidence type="ECO:0000256" key="2">
    <source>
        <dbReference type="ARBA" id="ARBA00022737"/>
    </source>
</evidence>
<feature type="compositionally biased region" description="Polar residues" evidence="5">
    <location>
        <begin position="2123"/>
        <end position="2136"/>
    </location>
</feature>
<dbReference type="Gene3D" id="3.30.160.60">
    <property type="entry name" value="Classic Zinc Finger"/>
    <property type="match status" value="3"/>
</dbReference>
<dbReference type="VEuPathDB" id="VectorBase:PPAI007621"/>
<feature type="region of interest" description="Disordered" evidence="5">
    <location>
        <begin position="763"/>
        <end position="927"/>
    </location>
</feature>
<evidence type="ECO:0000256" key="1">
    <source>
        <dbReference type="ARBA" id="ARBA00022723"/>
    </source>
</evidence>
<keyword evidence="4" id="KW-0862">Zinc</keyword>
<feature type="region of interest" description="Disordered" evidence="5">
    <location>
        <begin position="2046"/>
        <end position="2065"/>
    </location>
</feature>
<feature type="compositionally biased region" description="Basic and acidic residues" evidence="5">
    <location>
        <begin position="823"/>
        <end position="835"/>
    </location>
</feature>
<dbReference type="Proteomes" id="UP000092462">
    <property type="component" value="Unassembled WGS sequence"/>
</dbReference>
<feature type="compositionally biased region" description="Basic and acidic residues" evidence="5">
    <location>
        <begin position="93"/>
        <end position="109"/>
    </location>
</feature>
<dbReference type="SMART" id="SM00355">
    <property type="entry name" value="ZnF_C2H2"/>
    <property type="match status" value="22"/>
</dbReference>
<feature type="compositionally biased region" description="Basic and acidic residues" evidence="5">
    <location>
        <begin position="457"/>
        <end position="480"/>
    </location>
</feature>
<feature type="region of interest" description="Disordered" evidence="5">
    <location>
        <begin position="2303"/>
        <end position="2334"/>
    </location>
</feature>
<evidence type="ECO:0000256" key="4">
    <source>
        <dbReference type="ARBA" id="ARBA00022833"/>
    </source>
</evidence>
<feature type="compositionally biased region" description="Acidic residues" evidence="5">
    <location>
        <begin position="1404"/>
        <end position="1420"/>
    </location>
</feature>
<dbReference type="GO" id="GO:0005634">
    <property type="term" value="C:nucleus"/>
    <property type="evidence" value="ECO:0007669"/>
    <property type="project" value="TreeGrafter"/>
</dbReference>
<dbReference type="PANTHER" id="PTHR24403">
    <property type="entry name" value="ZINC FINGER PROTEIN"/>
    <property type="match status" value="1"/>
</dbReference>